<evidence type="ECO:0000256" key="2">
    <source>
        <dbReference type="ARBA" id="ARBA00001946"/>
    </source>
</evidence>
<accession>A0A7W7Y1C2</accession>
<evidence type="ECO:0000256" key="8">
    <source>
        <dbReference type="ARBA" id="ARBA00022842"/>
    </source>
</evidence>
<comment type="cofactor">
    <cofactor evidence="2">
        <name>Mg(2+)</name>
        <dbReference type="ChEBI" id="CHEBI:18420"/>
    </cofactor>
</comment>
<dbReference type="InterPro" id="IPR023214">
    <property type="entry name" value="HAD_sf"/>
</dbReference>
<keyword evidence="6" id="KW-0479">Metal-binding</keyword>
<name>A0A7W7Y1C2_9GAMM</name>
<evidence type="ECO:0000256" key="5">
    <source>
        <dbReference type="ARBA" id="ARBA00013078"/>
    </source>
</evidence>
<evidence type="ECO:0000256" key="3">
    <source>
        <dbReference type="ARBA" id="ARBA00004818"/>
    </source>
</evidence>
<dbReference type="Proteomes" id="UP000519004">
    <property type="component" value="Unassembled WGS sequence"/>
</dbReference>
<dbReference type="PANTHER" id="PTHR43434">
    <property type="entry name" value="PHOSPHOGLYCOLATE PHOSPHATASE"/>
    <property type="match status" value="1"/>
</dbReference>
<dbReference type="InterPro" id="IPR037512">
    <property type="entry name" value="PGPase_prok"/>
</dbReference>
<dbReference type="InterPro" id="IPR006439">
    <property type="entry name" value="HAD-SF_hydro_IA"/>
</dbReference>
<dbReference type="PANTHER" id="PTHR43434:SF23">
    <property type="entry name" value="PHOSPHOGLYCOLATE PHOSPHATASE"/>
    <property type="match status" value="1"/>
</dbReference>
<sequence length="227" mass="24549">MRTTIAPLVLFDLDGTLVDSAADLLAAMNRLRADEHLPPLPMDGFRQVVSKGGRAMLRVAYPELDEHEREARLPVFLAYYAERLAEHSTPFDGIERVLAAIEASGARWGIVTNKALYLAREVVAGMGWATRCALLVGGDSLPAKKPAPDQLLHACRELGVAPAECVYVGDDERDIIAARAAGTKSVAALWGYRGDDEDPFAWRADACAVQPIDLLADGRLEPMRGAA</sequence>
<evidence type="ECO:0000256" key="1">
    <source>
        <dbReference type="ARBA" id="ARBA00000830"/>
    </source>
</evidence>
<dbReference type="GO" id="GO:0005975">
    <property type="term" value="P:carbohydrate metabolic process"/>
    <property type="evidence" value="ECO:0007669"/>
    <property type="project" value="InterPro"/>
</dbReference>
<protein>
    <recommendedName>
        <fullName evidence="5">phosphoglycolate phosphatase</fullName>
        <ecNumber evidence="5">3.1.3.18</ecNumber>
    </recommendedName>
</protein>
<dbReference type="NCBIfam" id="TIGR01549">
    <property type="entry name" value="HAD-SF-IA-v1"/>
    <property type="match status" value="1"/>
</dbReference>
<dbReference type="GO" id="GO:0046872">
    <property type="term" value="F:metal ion binding"/>
    <property type="evidence" value="ECO:0007669"/>
    <property type="project" value="UniProtKB-KW"/>
</dbReference>
<dbReference type="NCBIfam" id="TIGR01509">
    <property type="entry name" value="HAD-SF-IA-v3"/>
    <property type="match status" value="1"/>
</dbReference>
<dbReference type="GO" id="GO:0006281">
    <property type="term" value="P:DNA repair"/>
    <property type="evidence" value="ECO:0007669"/>
    <property type="project" value="TreeGrafter"/>
</dbReference>
<dbReference type="EMBL" id="JACHHX010000017">
    <property type="protein sequence ID" value="MBB5016287.1"/>
    <property type="molecule type" value="Genomic_DNA"/>
</dbReference>
<dbReference type="GO" id="GO:0005829">
    <property type="term" value="C:cytosol"/>
    <property type="evidence" value="ECO:0007669"/>
    <property type="project" value="TreeGrafter"/>
</dbReference>
<dbReference type="Gene3D" id="1.10.150.240">
    <property type="entry name" value="Putative phosphatase, domain 2"/>
    <property type="match status" value="1"/>
</dbReference>
<dbReference type="RefSeq" id="WP_183948956.1">
    <property type="nucleotide sequence ID" value="NZ_JACHHX010000017.1"/>
</dbReference>
<dbReference type="SFLD" id="SFLDG01129">
    <property type="entry name" value="C1.5:_HAD__Beta-PGM__Phosphata"/>
    <property type="match status" value="1"/>
</dbReference>
<dbReference type="EC" id="3.1.3.18" evidence="5"/>
<dbReference type="FunFam" id="3.40.50.1000:FF:000022">
    <property type="entry name" value="Phosphoglycolate phosphatase"/>
    <property type="match status" value="1"/>
</dbReference>
<comment type="catalytic activity">
    <reaction evidence="1">
        <text>2-phosphoglycolate + H2O = glycolate + phosphate</text>
        <dbReference type="Rhea" id="RHEA:14369"/>
        <dbReference type="ChEBI" id="CHEBI:15377"/>
        <dbReference type="ChEBI" id="CHEBI:29805"/>
        <dbReference type="ChEBI" id="CHEBI:43474"/>
        <dbReference type="ChEBI" id="CHEBI:58033"/>
        <dbReference type="EC" id="3.1.3.18"/>
    </reaction>
</comment>
<gene>
    <name evidence="10" type="ORF">HNQ58_002200</name>
</gene>
<dbReference type="SFLD" id="SFLDS00003">
    <property type="entry name" value="Haloacid_Dehalogenase"/>
    <property type="match status" value="1"/>
</dbReference>
<reference evidence="10 11" key="1">
    <citation type="submission" date="2020-08" db="EMBL/GenBank/DDBJ databases">
        <title>Genomic Encyclopedia of Type Strains, Phase IV (KMG-IV): sequencing the most valuable type-strain genomes for metagenomic binning, comparative biology and taxonomic classification.</title>
        <authorList>
            <person name="Goeker M."/>
        </authorList>
    </citation>
    <scope>NUCLEOTIDE SEQUENCE [LARGE SCALE GENOMIC DNA]</scope>
    <source>
        <strain evidence="10 11">DSM 25897</strain>
    </source>
</reference>
<dbReference type="GO" id="GO:0008967">
    <property type="term" value="F:phosphoglycolate phosphatase activity"/>
    <property type="evidence" value="ECO:0007669"/>
    <property type="project" value="UniProtKB-EC"/>
</dbReference>
<dbReference type="AlphaFoldDB" id="A0A7W7Y1C2"/>
<dbReference type="NCBIfam" id="TIGR01449">
    <property type="entry name" value="PGP_bact"/>
    <property type="match status" value="1"/>
</dbReference>
<evidence type="ECO:0000256" key="9">
    <source>
        <dbReference type="ARBA" id="ARBA00023277"/>
    </source>
</evidence>
<evidence type="ECO:0000256" key="6">
    <source>
        <dbReference type="ARBA" id="ARBA00022723"/>
    </source>
</evidence>
<keyword evidence="11" id="KW-1185">Reference proteome</keyword>
<keyword evidence="9" id="KW-0119">Carbohydrate metabolism</keyword>
<dbReference type="InterPro" id="IPR041492">
    <property type="entry name" value="HAD_2"/>
</dbReference>
<proteinExistence type="inferred from homology"/>
<dbReference type="InterPro" id="IPR050155">
    <property type="entry name" value="HAD-like_hydrolase_sf"/>
</dbReference>
<evidence type="ECO:0000256" key="4">
    <source>
        <dbReference type="ARBA" id="ARBA00006171"/>
    </source>
</evidence>
<keyword evidence="7 10" id="KW-0378">Hydrolase</keyword>
<comment type="caution">
    <text evidence="10">The sequence shown here is derived from an EMBL/GenBank/DDBJ whole genome shotgun (WGS) entry which is preliminary data.</text>
</comment>
<dbReference type="Pfam" id="PF13419">
    <property type="entry name" value="HAD_2"/>
    <property type="match status" value="1"/>
</dbReference>
<comment type="similarity">
    <text evidence="4">Belongs to the HAD-like hydrolase superfamily. CbbY/CbbZ/Gph/YieH family.</text>
</comment>
<evidence type="ECO:0000313" key="11">
    <source>
        <dbReference type="Proteomes" id="UP000519004"/>
    </source>
</evidence>
<dbReference type="InterPro" id="IPR036412">
    <property type="entry name" value="HAD-like_sf"/>
</dbReference>
<dbReference type="InterPro" id="IPR023198">
    <property type="entry name" value="PGP-like_dom2"/>
</dbReference>
<keyword evidence="8" id="KW-0460">Magnesium</keyword>
<evidence type="ECO:0000313" key="10">
    <source>
        <dbReference type="EMBL" id="MBB5016287.1"/>
    </source>
</evidence>
<comment type="pathway">
    <text evidence="3">Organic acid metabolism; glycolate biosynthesis; glycolate from 2-phosphoglycolate: step 1/1.</text>
</comment>
<organism evidence="10 11">
    <name type="scientific">Rehaibacterium terrae</name>
    <dbReference type="NCBI Taxonomy" id="1341696"/>
    <lineage>
        <taxon>Bacteria</taxon>
        <taxon>Pseudomonadati</taxon>
        <taxon>Pseudomonadota</taxon>
        <taxon>Gammaproteobacteria</taxon>
        <taxon>Lysobacterales</taxon>
        <taxon>Lysobacteraceae</taxon>
        <taxon>Rehaibacterium</taxon>
    </lineage>
</organism>
<evidence type="ECO:0000256" key="7">
    <source>
        <dbReference type="ARBA" id="ARBA00022801"/>
    </source>
</evidence>
<dbReference type="SUPFAM" id="SSF56784">
    <property type="entry name" value="HAD-like"/>
    <property type="match status" value="1"/>
</dbReference>
<dbReference type="Gene3D" id="3.40.50.1000">
    <property type="entry name" value="HAD superfamily/HAD-like"/>
    <property type="match status" value="1"/>
</dbReference>